<organism evidence="8 9">
    <name type="scientific">Ponticaulis profundi</name>
    <dbReference type="NCBI Taxonomy" id="2665222"/>
    <lineage>
        <taxon>Bacteria</taxon>
        <taxon>Pseudomonadati</taxon>
        <taxon>Pseudomonadota</taxon>
        <taxon>Alphaproteobacteria</taxon>
        <taxon>Hyphomonadales</taxon>
        <taxon>Hyphomonadaceae</taxon>
        <taxon>Ponticaulis</taxon>
    </lineage>
</organism>
<dbReference type="SMART" id="SM00702">
    <property type="entry name" value="P4Hc"/>
    <property type="match status" value="1"/>
</dbReference>
<dbReference type="Proteomes" id="UP001596303">
    <property type="component" value="Unassembled WGS sequence"/>
</dbReference>
<evidence type="ECO:0000256" key="1">
    <source>
        <dbReference type="ARBA" id="ARBA00001961"/>
    </source>
</evidence>
<accession>A0ABW1S813</accession>
<protein>
    <submittedName>
        <fullName evidence="8">Prolyl hydroxylase family protein</fullName>
        <ecNumber evidence="8">1.14.11.-</ecNumber>
    </submittedName>
</protein>
<evidence type="ECO:0000256" key="5">
    <source>
        <dbReference type="ARBA" id="ARBA00023002"/>
    </source>
</evidence>
<name>A0ABW1S813_9PROT</name>
<evidence type="ECO:0000256" key="3">
    <source>
        <dbReference type="ARBA" id="ARBA00022896"/>
    </source>
</evidence>
<sequence>MPLTQSQLTEWSNWCKTNLHRGLSPASLAEQMSRSGIEQAYIEKALGPAFGTEVRAASHDAFANCAITKRVGQTPGVKKLATRKAQVFTWADFLTAAECDKTIQLIEGHLRPSTVTDTRGDANVRTSSTCDLGELSDPFVFDLDRKISAALGIHWSYSEPNQGQKYLVGQEFKSHTDYFEPRTAEYLPNTAERGQRTWTFMVYLNSTPEGGATRFPRLEKLFRPKQGMAVIWNNLTPEGEPNPYTLHHGMKPRRGEKYIITKWFRERGWAPLDYTEEMAASGV</sequence>
<dbReference type="InterPro" id="IPR006620">
    <property type="entry name" value="Pro_4_hyd_alph"/>
</dbReference>
<feature type="domain" description="Fe2OG dioxygenase" evidence="7">
    <location>
        <begin position="157"/>
        <end position="266"/>
    </location>
</feature>
<evidence type="ECO:0000256" key="4">
    <source>
        <dbReference type="ARBA" id="ARBA00022964"/>
    </source>
</evidence>
<keyword evidence="4" id="KW-0223">Dioxygenase</keyword>
<keyword evidence="3" id="KW-0847">Vitamin C</keyword>
<dbReference type="PANTHER" id="PTHR10869:SF246">
    <property type="entry name" value="TRANSMEMBRANE PROLYL 4-HYDROXYLASE"/>
    <property type="match status" value="1"/>
</dbReference>
<dbReference type="InterPro" id="IPR045054">
    <property type="entry name" value="P4HA-like"/>
</dbReference>
<comment type="caution">
    <text evidence="8">The sequence shown here is derived from an EMBL/GenBank/DDBJ whole genome shotgun (WGS) entry which is preliminary data.</text>
</comment>
<evidence type="ECO:0000256" key="2">
    <source>
        <dbReference type="ARBA" id="ARBA00022723"/>
    </source>
</evidence>
<dbReference type="GO" id="GO:0016491">
    <property type="term" value="F:oxidoreductase activity"/>
    <property type="evidence" value="ECO:0007669"/>
    <property type="project" value="UniProtKB-KW"/>
</dbReference>
<evidence type="ECO:0000313" key="9">
    <source>
        <dbReference type="Proteomes" id="UP001596303"/>
    </source>
</evidence>
<dbReference type="Pfam" id="PF13640">
    <property type="entry name" value="2OG-FeII_Oxy_3"/>
    <property type="match status" value="1"/>
</dbReference>
<dbReference type="PANTHER" id="PTHR10869">
    <property type="entry name" value="PROLYL 4-HYDROXYLASE ALPHA SUBUNIT"/>
    <property type="match status" value="1"/>
</dbReference>
<keyword evidence="5 8" id="KW-0560">Oxidoreductase</keyword>
<gene>
    <name evidence="8" type="ORF">ACFQDM_06150</name>
</gene>
<dbReference type="EC" id="1.14.11.-" evidence="8"/>
<keyword evidence="6" id="KW-0408">Iron</keyword>
<comment type="cofactor">
    <cofactor evidence="1">
        <name>L-ascorbate</name>
        <dbReference type="ChEBI" id="CHEBI:38290"/>
    </cofactor>
</comment>
<evidence type="ECO:0000256" key="6">
    <source>
        <dbReference type="ARBA" id="ARBA00023004"/>
    </source>
</evidence>
<proteinExistence type="predicted"/>
<dbReference type="EMBL" id="JBHSSW010000005">
    <property type="protein sequence ID" value="MFC6197651.1"/>
    <property type="molecule type" value="Genomic_DNA"/>
</dbReference>
<dbReference type="InterPro" id="IPR005123">
    <property type="entry name" value="Oxoglu/Fe-dep_dioxygenase_dom"/>
</dbReference>
<dbReference type="RefSeq" id="WP_377376858.1">
    <property type="nucleotide sequence ID" value="NZ_JBHSSW010000005.1"/>
</dbReference>
<keyword evidence="9" id="KW-1185">Reference proteome</keyword>
<dbReference type="InterPro" id="IPR044862">
    <property type="entry name" value="Pro_4_hyd_alph_FE2OG_OXY"/>
</dbReference>
<keyword evidence="2" id="KW-0479">Metal-binding</keyword>
<evidence type="ECO:0000313" key="8">
    <source>
        <dbReference type="EMBL" id="MFC6197651.1"/>
    </source>
</evidence>
<evidence type="ECO:0000259" key="7">
    <source>
        <dbReference type="PROSITE" id="PS51471"/>
    </source>
</evidence>
<dbReference type="PROSITE" id="PS51471">
    <property type="entry name" value="FE2OG_OXY"/>
    <property type="match status" value="1"/>
</dbReference>
<dbReference type="Gene3D" id="2.60.120.620">
    <property type="entry name" value="q2cbj1_9rhob like domain"/>
    <property type="match status" value="1"/>
</dbReference>
<reference evidence="9" key="1">
    <citation type="journal article" date="2019" name="Int. J. Syst. Evol. Microbiol.">
        <title>The Global Catalogue of Microorganisms (GCM) 10K type strain sequencing project: providing services to taxonomists for standard genome sequencing and annotation.</title>
        <authorList>
            <consortium name="The Broad Institute Genomics Platform"/>
            <consortium name="The Broad Institute Genome Sequencing Center for Infectious Disease"/>
            <person name="Wu L."/>
            <person name="Ma J."/>
        </authorList>
    </citation>
    <scope>NUCLEOTIDE SEQUENCE [LARGE SCALE GENOMIC DNA]</scope>
    <source>
        <strain evidence="9">CGMCC-1.15741</strain>
    </source>
</reference>